<name>A0ABW8TJX2_9CLOT</name>
<sequence>MNAFFTVIPIILIRYGLLSILSKEALKRASLFAPVMGKEKVAYWVYQISTVLMLLYLLLLKIRVDSDWFYIGIIIYSLGIILYVVSMINYSKPKINGINLNGLYRVSRNPMYIAYFIYFLGCVFLTQSWILLVLLICFQISAHWIILSEERWCIKKFGEEYIKYMNRVRRYI</sequence>
<comment type="caution">
    <text evidence="6">The sequence shown here is derived from an EMBL/GenBank/DDBJ whole genome shotgun (WGS) entry which is preliminary data.</text>
</comment>
<keyword evidence="6" id="KW-0489">Methyltransferase</keyword>
<evidence type="ECO:0000313" key="6">
    <source>
        <dbReference type="EMBL" id="MFL0252873.1"/>
    </source>
</evidence>
<reference evidence="6 7" key="1">
    <citation type="submission" date="2024-11" db="EMBL/GenBank/DDBJ databases">
        <authorList>
            <person name="Heng Y.C."/>
            <person name="Lim A.C.H."/>
            <person name="Lee J.K.Y."/>
            <person name="Kittelmann S."/>
        </authorList>
    </citation>
    <scope>NUCLEOTIDE SEQUENCE [LARGE SCALE GENOMIC DNA]</scope>
    <source>
        <strain evidence="6 7">WILCCON 0114</strain>
    </source>
</reference>
<evidence type="ECO:0000256" key="2">
    <source>
        <dbReference type="ARBA" id="ARBA00022692"/>
    </source>
</evidence>
<keyword evidence="6" id="KW-0808">Transferase</keyword>
<dbReference type="EC" id="2.1.1.100" evidence="6"/>
<evidence type="ECO:0000256" key="3">
    <source>
        <dbReference type="ARBA" id="ARBA00022989"/>
    </source>
</evidence>
<feature type="transmembrane region" description="Helical" evidence="5">
    <location>
        <begin position="6"/>
        <end position="22"/>
    </location>
</feature>
<dbReference type="Proteomes" id="UP001623592">
    <property type="component" value="Unassembled WGS sequence"/>
</dbReference>
<accession>A0ABW8TJX2</accession>
<organism evidence="6 7">
    <name type="scientific">Clostridium neuense</name>
    <dbReference type="NCBI Taxonomy" id="1728934"/>
    <lineage>
        <taxon>Bacteria</taxon>
        <taxon>Bacillati</taxon>
        <taxon>Bacillota</taxon>
        <taxon>Clostridia</taxon>
        <taxon>Eubacteriales</taxon>
        <taxon>Clostridiaceae</taxon>
        <taxon>Clostridium</taxon>
    </lineage>
</organism>
<keyword evidence="3 5" id="KW-1133">Transmembrane helix</keyword>
<dbReference type="Pfam" id="PF04191">
    <property type="entry name" value="PEMT"/>
    <property type="match status" value="1"/>
</dbReference>
<comment type="subcellular location">
    <subcellularLocation>
        <location evidence="1">Endomembrane system</location>
        <topology evidence="1">Multi-pass membrane protein</topology>
    </subcellularLocation>
</comment>
<keyword evidence="4 5" id="KW-0472">Membrane</keyword>
<dbReference type="RefSeq" id="WP_406789531.1">
    <property type="nucleotide sequence ID" value="NZ_JBJIAA010000022.1"/>
</dbReference>
<evidence type="ECO:0000256" key="5">
    <source>
        <dbReference type="SAM" id="Phobius"/>
    </source>
</evidence>
<feature type="transmembrane region" description="Helical" evidence="5">
    <location>
        <begin position="43"/>
        <end position="62"/>
    </location>
</feature>
<feature type="transmembrane region" description="Helical" evidence="5">
    <location>
        <begin position="112"/>
        <end position="136"/>
    </location>
</feature>
<dbReference type="Gene3D" id="1.20.120.1630">
    <property type="match status" value="1"/>
</dbReference>
<dbReference type="InterPro" id="IPR007318">
    <property type="entry name" value="Phopholipid_MeTrfase"/>
</dbReference>
<protein>
    <submittedName>
        <fullName evidence="6">Methyltransferase family protein</fullName>
        <ecNumber evidence="6">2.1.1.100</ecNumber>
        <ecNumber evidence="6">2.1.1.334</ecNumber>
    </submittedName>
</protein>
<keyword evidence="2 5" id="KW-0812">Transmembrane</keyword>
<gene>
    <name evidence="6" type="ORF">ACJDT4_20920</name>
</gene>
<evidence type="ECO:0000313" key="7">
    <source>
        <dbReference type="Proteomes" id="UP001623592"/>
    </source>
</evidence>
<dbReference type="GO" id="GO:0004671">
    <property type="term" value="F:protein C-terminal S-isoprenylcysteine carboxyl O-methyltransferase activity"/>
    <property type="evidence" value="ECO:0007669"/>
    <property type="project" value="UniProtKB-EC"/>
</dbReference>
<evidence type="ECO:0000256" key="1">
    <source>
        <dbReference type="ARBA" id="ARBA00004127"/>
    </source>
</evidence>
<proteinExistence type="predicted"/>
<feature type="transmembrane region" description="Helical" evidence="5">
    <location>
        <begin position="68"/>
        <end position="91"/>
    </location>
</feature>
<evidence type="ECO:0000256" key="4">
    <source>
        <dbReference type="ARBA" id="ARBA00023136"/>
    </source>
</evidence>
<keyword evidence="7" id="KW-1185">Reference proteome</keyword>
<dbReference type="EMBL" id="JBJIAA010000022">
    <property type="protein sequence ID" value="MFL0252873.1"/>
    <property type="molecule type" value="Genomic_DNA"/>
</dbReference>
<dbReference type="GO" id="GO:0032259">
    <property type="term" value="P:methylation"/>
    <property type="evidence" value="ECO:0007669"/>
    <property type="project" value="UniProtKB-KW"/>
</dbReference>
<dbReference type="EC" id="2.1.1.334" evidence="6"/>